<evidence type="ECO:0000313" key="2">
    <source>
        <dbReference type="Proteomes" id="UP000015105"/>
    </source>
</evidence>
<evidence type="ECO:0000313" key="1">
    <source>
        <dbReference type="EnsemblPlants" id="AET5Gv20077000.1"/>
    </source>
</evidence>
<dbReference type="Proteomes" id="UP000015105">
    <property type="component" value="Chromosome 5D"/>
</dbReference>
<reference evidence="1" key="5">
    <citation type="journal article" date="2021" name="G3 (Bethesda)">
        <title>Aegilops tauschii genome assembly Aet v5.0 features greater sequence contiguity and improved annotation.</title>
        <authorList>
            <person name="Wang L."/>
            <person name="Zhu T."/>
            <person name="Rodriguez J.C."/>
            <person name="Deal K.R."/>
            <person name="Dubcovsky J."/>
            <person name="McGuire P.E."/>
            <person name="Lux T."/>
            <person name="Spannagl M."/>
            <person name="Mayer K.F.X."/>
            <person name="Baldrich P."/>
            <person name="Meyers B.C."/>
            <person name="Huo N."/>
            <person name="Gu Y.Q."/>
            <person name="Zhou H."/>
            <person name="Devos K.M."/>
            <person name="Bennetzen J.L."/>
            <person name="Unver T."/>
            <person name="Budak H."/>
            <person name="Gulick P.J."/>
            <person name="Galiba G."/>
            <person name="Kalapos B."/>
            <person name="Nelson D.R."/>
            <person name="Li P."/>
            <person name="You F.M."/>
            <person name="Luo M.C."/>
            <person name="Dvorak J."/>
        </authorList>
    </citation>
    <scope>NUCLEOTIDE SEQUENCE [LARGE SCALE GENOMIC DNA]</scope>
    <source>
        <strain evidence="1">cv. AL8/78</strain>
    </source>
</reference>
<dbReference type="Gramene" id="AET5Gv20077000.1">
    <property type="protein sequence ID" value="AET5Gv20077000.1"/>
    <property type="gene ID" value="AET5Gv20077000"/>
</dbReference>
<accession>A0A453JJA6</accession>
<dbReference type="EnsemblPlants" id="AET5Gv20077000.1">
    <property type="protein sequence ID" value="AET5Gv20077000.1"/>
    <property type="gene ID" value="AET5Gv20077000"/>
</dbReference>
<reference evidence="1" key="4">
    <citation type="submission" date="2019-03" db="UniProtKB">
        <authorList>
            <consortium name="EnsemblPlants"/>
        </authorList>
    </citation>
    <scope>IDENTIFICATION</scope>
</reference>
<protein>
    <submittedName>
        <fullName evidence="1">Uncharacterized protein</fullName>
    </submittedName>
</protein>
<reference evidence="2" key="1">
    <citation type="journal article" date="2014" name="Science">
        <title>Ancient hybridizations among the ancestral genomes of bread wheat.</title>
        <authorList>
            <consortium name="International Wheat Genome Sequencing Consortium,"/>
            <person name="Marcussen T."/>
            <person name="Sandve S.R."/>
            <person name="Heier L."/>
            <person name="Spannagl M."/>
            <person name="Pfeifer M."/>
            <person name="Jakobsen K.S."/>
            <person name="Wulff B.B."/>
            <person name="Steuernagel B."/>
            <person name="Mayer K.F."/>
            <person name="Olsen O.A."/>
        </authorList>
    </citation>
    <scope>NUCLEOTIDE SEQUENCE [LARGE SCALE GENOMIC DNA]</scope>
    <source>
        <strain evidence="2">cv. AL8/78</strain>
    </source>
</reference>
<dbReference type="AlphaFoldDB" id="A0A453JJA6"/>
<sequence length="198" mass="22365">MILMKTQTLKYLFRIPGKLNYTELMTAQRSLWKLIACLAMRCFLGLTTHFVSVPKINYPALKGNHAYFTDDQQYNQGRKTSRRDIGVVAFGNYNSKEDLVSPQLWSNWPSPVWITPSLTVMKLPPNDRWLSGPLCGLPKIEEGTLRGLFANLGIPISIGPTGMLQCLKSRSPRRSPRHAGGRARCLGPKLLKTMYSRI</sequence>
<dbReference type="PANTHER" id="PTHR44586:SF17">
    <property type="entry name" value="DUF295 DOMAIN-CONTAINING PROTEIN"/>
    <property type="match status" value="1"/>
</dbReference>
<name>A0A453JJA6_AEGTS</name>
<reference evidence="2" key="2">
    <citation type="journal article" date="2017" name="Nat. Plants">
        <title>The Aegilops tauschii genome reveals multiple impacts of transposons.</title>
        <authorList>
            <person name="Zhao G."/>
            <person name="Zou C."/>
            <person name="Li K."/>
            <person name="Wang K."/>
            <person name="Li T."/>
            <person name="Gao L."/>
            <person name="Zhang X."/>
            <person name="Wang H."/>
            <person name="Yang Z."/>
            <person name="Liu X."/>
            <person name="Jiang W."/>
            <person name="Mao L."/>
            <person name="Kong X."/>
            <person name="Jiao Y."/>
            <person name="Jia J."/>
        </authorList>
    </citation>
    <scope>NUCLEOTIDE SEQUENCE [LARGE SCALE GENOMIC DNA]</scope>
    <source>
        <strain evidence="2">cv. AL8/78</strain>
    </source>
</reference>
<dbReference type="STRING" id="200361.A0A453JJA6"/>
<reference evidence="1" key="3">
    <citation type="journal article" date="2017" name="Nature">
        <title>Genome sequence of the progenitor of the wheat D genome Aegilops tauschii.</title>
        <authorList>
            <person name="Luo M.C."/>
            <person name="Gu Y.Q."/>
            <person name="Puiu D."/>
            <person name="Wang H."/>
            <person name="Twardziok S.O."/>
            <person name="Deal K.R."/>
            <person name="Huo N."/>
            <person name="Zhu T."/>
            <person name="Wang L."/>
            <person name="Wang Y."/>
            <person name="McGuire P.E."/>
            <person name="Liu S."/>
            <person name="Long H."/>
            <person name="Ramasamy R.K."/>
            <person name="Rodriguez J.C."/>
            <person name="Van S.L."/>
            <person name="Yuan L."/>
            <person name="Wang Z."/>
            <person name="Xia Z."/>
            <person name="Xiao L."/>
            <person name="Anderson O.D."/>
            <person name="Ouyang S."/>
            <person name="Liang Y."/>
            <person name="Zimin A.V."/>
            <person name="Pertea G."/>
            <person name="Qi P."/>
            <person name="Bennetzen J.L."/>
            <person name="Dai X."/>
            <person name="Dawson M.W."/>
            <person name="Muller H.G."/>
            <person name="Kugler K."/>
            <person name="Rivarola-Duarte L."/>
            <person name="Spannagl M."/>
            <person name="Mayer K.F.X."/>
            <person name="Lu F.H."/>
            <person name="Bevan M.W."/>
            <person name="Leroy P."/>
            <person name="Li P."/>
            <person name="You F.M."/>
            <person name="Sun Q."/>
            <person name="Liu Z."/>
            <person name="Lyons E."/>
            <person name="Wicker T."/>
            <person name="Salzberg S.L."/>
            <person name="Devos K.M."/>
            <person name="Dvorak J."/>
        </authorList>
    </citation>
    <scope>NUCLEOTIDE SEQUENCE [LARGE SCALE GENOMIC DNA]</scope>
    <source>
        <strain evidence="1">cv. AL8/78</strain>
    </source>
</reference>
<proteinExistence type="predicted"/>
<dbReference type="PANTHER" id="PTHR44586">
    <property type="entry name" value="F-BOX DOMAIN CONTAINING PROTEIN, EXPRESSED"/>
    <property type="match status" value="1"/>
</dbReference>
<keyword evidence="2" id="KW-1185">Reference proteome</keyword>
<organism evidence="1 2">
    <name type="scientific">Aegilops tauschii subsp. strangulata</name>
    <name type="common">Goatgrass</name>
    <dbReference type="NCBI Taxonomy" id="200361"/>
    <lineage>
        <taxon>Eukaryota</taxon>
        <taxon>Viridiplantae</taxon>
        <taxon>Streptophyta</taxon>
        <taxon>Embryophyta</taxon>
        <taxon>Tracheophyta</taxon>
        <taxon>Spermatophyta</taxon>
        <taxon>Magnoliopsida</taxon>
        <taxon>Liliopsida</taxon>
        <taxon>Poales</taxon>
        <taxon>Poaceae</taxon>
        <taxon>BOP clade</taxon>
        <taxon>Pooideae</taxon>
        <taxon>Triticodae</taxon>
        <taxon>Triticeae</taxon>
        <taxon>Triticinae</taxon>
        <taxon>Aegilops</taxon>
    </lineage>
</organism>